<keyword evidence="1" id="KW-1133">Transmembrane helix</keyword>
<organism evidence="3 4">
    <name type="scientific">Caenorhabditis nigoni</name>
    <dbReference type="NCBI Taxonomy" id="1611254"/>
    <lineage>
        <taxon>Eukaryota</taxon>
        <taxon>Metazoa</taxon>
        <taxon>Ecdysozoa</taxon>
        <taxon>Nematoda</taxon>
        <taxon>Chromadorea</taxon>
        <taxon>Rhabditida</taxon>
        <taxon>Rhabditina</taxon>
        <taxon>Rhabditomorpha</taxon>
        <taxon>Rhabditoidea</taxon>
        <taxon>Rhabditidae</taxon>
        <taxon>Peloderinae</taxon>
        <taxon>Caenorhabditis</taxon>
    </lineage>
</organism>
<comment type="caution">
    <text evidence="3">The sequence shown here is derived from an EMBL/GenBank/DDBJ whole genome shotgun (WGS) entry which is preliminary data.</text>
</comment>
<keyword evidence="1" id="KW-0812">Transmembrane</keyword>
<feature type="chain" id="PRO_5013653703" evidence="2">
    <location>
        <begin position="19"/>
        <end position="124"/>
    </location>
</feature>
<proteinExistence type="predicted"/>
<dbReference type="Proteomes" id="UP000230233">
    <property type="component" value="Chromosome X"/>
</dbReference>
<gene>
    <name evidence="3" type="primary">Cnig_chr_X.g24289</name>
    <name evidence="3" type="ORF">B9Z55_024289</name>
</gene>
<dbReference type="AlphaFoldDB" id="A0A2G5STW8"/>
<sequence length="124" mass="14045">MHLPLFVLLIFFGAPGLCAPDRQFHEWVGEEKLLSNDLSTSPILNTPPPTEVTLDPDQQEEVEAKKMTPRNIAIDLSRIIILYVFIVLIIYGIWMRAMGPVFQVIVKYQPPSGEKRARSAVEEV</sequence>
<dbReference type="EMBL" id="PDUG01000006">
    <property type="protein sequence ID" value="PIC18373.1"/>
    <property type="molecule type" value="Genomic_DNA"/>
</dbReference>
<evidence type="ECO:0000256" key="1">
    <source>
        <dbReference type="SAM" id="Phobius"/>
    </source>
</evidence>
<keyword evidence="2" id="KW-0732">Signal</keyword>
<feature type="transmembrane region" description="Helical" evidence="1">
    <location>
        <begin position="76"/>
        <end position="94"/>
    </location>
</feature>
<name>A0A2G5STW8_9PELO</name>
<evidence type="ECO:0000313" key="4">
    <source>
        <dbReference type="Proteomes" id="UP000230233"/>
    </source>
</evidence>
<keyword evidence="4" id="KW-1185">Reference proteome</keyword>
<feature type="signal peptide" evidence="2">
    <location>
        <begin position="1"/>
        <end position="18"/>
    </location>
</feature>
<evidence type="ECO:0000313" key="3">
    <source>
        <dbReference type="EMBL" id="PIC18373.1"/>
    </source>
</evidence>
<keyword evidence="1" id="KW-0472">Membrane</keyword>
<evidence type="ECO:0000256" key="2">
    <source>
        <dbReference type="SAM" id="SignalP"/>
    </source>
</evidence>
<protein>
    <submittedName>
        <fullName evidence="3">Uncharacterized protein</fullName>
    </submittedName>
</protein>
<accession>A0A2G5STW8</accession>
<reference evidence="4" key="1">
    <citation type="submission" date="2017-10" db="EMBL/GenBank/DDBJ databases">
        <title>Rapid genome shrinkage in a self-fertile nematode reveals novel sperm competition proteins.</title>
        <authorList>
            <person name="Yin D."/>
            <person name="Schwarz E.M."/>
            <person name="Thomas C.G."/>
            <person name="Felde R.L."/>
            <person name="Korf I.F."/>
            <person name="Cutter A.D."/>
            <person name="Schartner C.M."/>
            <person name="Ralston E.J."/>
            <person name="Meyer B.J."/>
            <person name="Haag E.S."/>
        </authorList>
    </citation>
    <scope>NUCLEOTIDE SEQUENCE [LARGE SCALE GENOMIC DNA]</scope>
    <source>
        <strain evidence="4">JU1422</strain>
    </source>
</reference>
<dbReference type="OrthoDB" id="10318387at2759"/>